<sequence length="866" mass="96573">MYIDTHDHSFKICIRSKRKEAMVKQPDGPCTPSPHVGVQAPSHWGTIEAVSRPGRTRAVMSLSSPIMMSSKRELKCIRKMNTNEQCKNVFTIKAFTNVWSSYMAFRYLMPGQREIAAAHNLRYRTFVADMCKFDVHHVHAQICGHTAAAAAVEVKNAAVAAVRLAQIRGSLRHPAAVLHVQPMYRTVTLRQCDMCCGTLRQLDRNSTSSAAHQLKLRTSCSTRGCRHGYPRPGIRGLGIRRYEYSFPTDGASTAGHCAQLTCFQRPQSTHNASLKLKWNPPPCVTPLPVHHAQTTHRWFRPRRARIQEGQEALAGREGHRTPRREDLIPEAAVIEKLGTRNSRKKKQDVIELDTEEEEKGEVSDGDDNYLVLRHLNIYLIPFLLDQSHRPPTYVRHPNWTPQLRRTHSNDTRKNSQVTASSLRRLPPSSAFISYTTTVIGTFKFAGCTGSCRLQLKWQYDGKIISSATAPPQRQCAHGIRRRIIVYSILRADLCVETSYARCSACGIMPVAHVLRCARGVCGSTATIPHARGPIIGSVCSPRLKSFHQYKPNIRALELCIRGVHGNSRKSTCSRALVYYFTKRNIGSSMADRPTLYKRTSPFLPQRQRIPIPTVADLPSDNPKRPRSASHSNSDSEESDPPLAPTLADGIQSRKRRKPAAMHFPPNVTAGAAEAARGRPTTRSTPIPLEPARKLRIIATGKTGKGRWETVETSAALGNGGGGPWQRWWRRRWYIRAATMYAAAVLVCLQRRRGLACMTAAASRHLTAVAALVVSVHISYISAYKHWQRGDDSDHGCVQRRFECVQRQRRRGVRSGACCRRACVHGGGSLAAEGYLHLICWTTLPNAGEASDQVVTLRKCTGGHWGL</sequence>
<evidence type="ECO:0000313" key="2">
    <source>
        <dbReference type="EMBL" id="KAJ7196389.1"/>
    </source>
</evidence>
<feature type="compositionally biased region" description="Acidic residues" evidence="1">
    <location>
        <begin position="350"/>
        <end position="362"/>
    </location>
</feature>
<feature type="region of interest" description="Disordered" evidence="1">
    <location>
        <begin position="343"/>
        <end position="362"/>
    </location>
</feature>
<accession>A0AAD6V0E3</accession>
<protein>
    <submittedName>
        <fullName evidence="2">Uncharacterized protein</fullName>
    </submittedName>
</protein>
<reference evidence="2" key="1">
    <citation type="submission" date="2023-03" db="EMBL/GenBank/DDBJ databases">
        <title>Massive genome expansion in bonnet fungi (Mycena s.s.) driven by repeated elements and novel gene families across ecological guilds.</title>
        <authorList>
            <consortium name="Lawrence Berkeley National Laboratory"/>
            <person name="Harder C.B."/>
            <person name="Miyauchi S."/>
            <person name="Viragh M."/>
            <person name="Kuo A."/>
            <person name="Thoen E."/>
            <person name="Andreopoulos B."/>
            <person name="Lu D."/>
            <person name="Skrede I."/>
            <person name="Drula E."/>
            <person name="Henrissat B."/>
            <person name="Morin E."/>
            <person name="Kohler A."/>
            <person name="Barry K."/>
            <person name="LaButti K."/>
            <person name="Morin E."/>
            <person name="Salamov A."/>
            <person name="Lipzen A."/>
            <person name="Mereny Z."/>
            <person name="Hegedus B."/>
            <person name="Baldrian P."/>
            <person name="Stursova M."/>
            <person name="Weitz H."/>
            <person name="Taylor A."/>
            <person name="Grigoriev I.V."/>
            <person name="Nagy L.G."/>
            <person name="Martin F."/>
            <person name="Kauserud H."/>
        </authorList>
    </citation>
    <scope>NUCLEOTIDE SEQUENCE</scope>
    <source>
        <strain evidence="2">9144</strain>
    </source>
</reference>
<organism evidence="2 3">
    <name type="scientific">Mycena pura</name>
    <dbReference type="NCBI Taxonomy" id="153505"/>
    <lineage>
        <taxon>Eukaryota</taxon>
        <taxon>Fungi</taxon>
        <taxon>Dikarya</taxon>
        <taxon>Basidiomycota</taxon>
        <taxon>Agaricomycotina</taxon>
        <taxon>Agaricomycetes</taxon>
        <taxon>Agaricomycetidae</taxon>
        <taxon>Agaricales</taxon>
        <taxon>Marasmiineae</taxon>
        <taxon>Mycenaceae</taxon>
        <taxon>Mycena</taxon>
    </lineage>
</organism>
<feature type="region of interest" description="Disordered" evidence="1">
    <location>
        <begin position="598"/>
        <end position="688"/>
    </location>
</feature>
<dbReference type="EMBL" id="JARJCW010000084">
    <property type="protein sequence ID" value="KAJ7196389.1"/>
    <property type="molecule type" value="Genomic_DNA"/>
</dbReference>
<name>A0AAD6V0E3_9AGAR</name>
<feature type="region of interest" description="Disordered" evidence="1">
    <location>
        <begin position="397"/>
        <end position="419"/>
    </location>
</feature>
<evidence type="ECO:0000256" key="1">
    <source>
        <dbReference type="SAM" id="MobiDB-lite"/>
    </source>
</evidence>
<comment type="caution">
    <text evidence="2">The sequence shown here is derived from an EMBL/GenBank/DDBJ whole genome shotgun (WGS) entry which is preliminary data.</text>
</comment>
<proteinExistence type="predicted"/>
<keyword evidence="3" id="KW-1185">Reference proteome</keyword>
<dbReference type="AlphaFoldDB" id="A0AAD6V0E3"/>
<dbReference type="Proteomes" id="UP001219525">
    <property type="component" value="Unassembled WGS sequence"/>
</dbReference>
<gene>
    <name evidence="2" type="ORF">GGX14DRAFT_545723</name>
</gene>
<evidence type="ECO:0000313" key="3">
    <source>
        <dbReference type="Proteomes" id="UP001219525"/>
    </source>
</evidence>